<dbReference type="InterPro" id="IPR050256">
    <property type="entry name" value="Glycosyltransferase_2"/>
</dbReference>
<accession>A0A502FZP3</accession>
<evidence type="ECO:0000256" key="1">
    <source>
        <dbReference type="SAM" id="Phobius"/>
    </source>
</evidence>
<protein>
    <submittedName>
        <fullName evidence="3">Glycosyltransferase family 2 protein</fullName>
    </submittedName>
</protein>
<evidence type="ECO:0000313" key="4">
    <source>
        <dbReference type="Proteomes" id="UP000319931"/>
    </source>
</evidence>
<dbReference type="Pfam" id="PF00535">
    <property type="entry name" value="Glycos_transf_2"/>
    <property type="match status" value="1"/>
</dbReference>
<evidence type="ECO:0000313" key="3">
    <source>
        <dbReference type="EMBL" id="TPG54762.1"/>
    </source>
</evidence>
<reference evidence="3 4" key="1">
    <citation type="journal article" date="2019" name="Environ. Microbiol.">
        <title>Species interactions and distinct microbial communities in high Arctic permafrost affected cryosols are associated with the CH4 and CO2 gas fluxes.</title>
        <authorList>
            <person name="Altshuler I."/>
            <person name="Hamel J."/>
            <person name="Turney S."/>
            <person name="Magnuson E."/>
            <person name="Levesque R."/>
            <person name="Greer C."/>
            <person name="Whyte L.G."/>
        </authorList>
    </citation>
    <scope>NUCLEOTIDE SEQUENCE [LARGE SCALE GENOMIC DNA]</scope>
    <source>
        <strain evidence="3 4">E6.1</strain>
    </source>
</reference>
<keyword evidence="1" id="KW-0812">Transmembrane</keyword>
<dbReference type="PANTHER" id="PTHR48090:SF7">
    <property type="entry name" value="RFBJ PROTEIN"/>
    <property type="match status" value="1"/>
</dbReference>
<organism evidence="3 4">
    <name type="scientific">Sphingomonas glacialis</name>
    <dbReference type="NCBI Taxonomy" id="658225"/>
    <lineage>
        <taxon>Bacteria</taxon>
        <taxon>Pseudomonadati</taxon>
        <taxon>Pseudomonadota</taxon>
        <taxon>Alphaproteobacteria</taxon>
        <taxon>Sphingomonadales</taxon>
        <taxon>Sphingomonadaceae</taxon>
        <taxon>Sphingomonas</taxon>
    </lineage>
</organism>
<dbReference type="CDD" id="cd04179">
    <property type="entry name" value="DPM_DPG-synthase_like"/>
    <property type="match status" value="1"/>
</dbReference>
<dbReference type="InterPro" id="IPR001173">
    <property type="entry name" value="Glyco_trans_2-like"/>
</dbReference>
<proteinExistence type="predicted"/>
<name>A0A502FZP3_9SPHN</name>
<keyword evidence="4" id="KW-1185">Reference proteome</keyword>
<dbReference type="SUPFAM" id="SSF53448">
    <property type="entry name" value="Nucleotide-diphospho-sugar transferases"/>
    <property type="match status" value="1"/>
</dbReference>
<comment type="caution">
    <text evidence="3">The sequence shown here is derived from an EMBL/GenBank/DDBJ whole genome shotgun (WGS) entry which is preliminary data.</text>
</comment>
<feature type="transmembrane region" description="Helical" evidence="1">
    <location>
        <begin position="251"/>
        <end position="276"/>
    </location>
</feature>
<dbReference type="GO" id="GO:0016740">
    <property type="term" value="F:transferase activity"/>
    <property type="evidence" value="ECO:0007669"/>
    <property type="project" value="UniProtKB-KW"/>
</dbReference>
<sequence>MRSERTADFEAAIMANLAIDVTIVMPCLNEVDCLAHCIANARVALAAIENELGLLGEIVIADNGSTDGSQTLAVGLGARVVAVIERGYGAALNGGASAAFGGYVLMGDADGSYDFTDGVAMICSLHQDSADLCMGSRFLGGIAPGAMPWKNRHIGNPLLTGLLNFLFRARIDDAHCGFRAIRKDAFLRLGLTGTGMEFASEMVIKAAIKRLRITQAPARLLADLRDRPPHLRPWRDGWSHLRYLFMLSPTWLSAFPGGAAIALAGVVMLVALAHLLGMMHARRRSAQAGRSRRASCSRLAIYRRSSRLPLTCRACVRAIDPWVAC</sequence>
<evidence type="ECO:0000259" key="2">
    <source>
        <dbReference type="Pfam" id="PF00535"/>
    </source>
</evidence>
<dbReference type="AlphaFoldDB" id="A0A502FZP3"/>
<feature type="domain" description="Glycosyltransferase 2-like" evidence="2">
    <location>
        <begin position="22"/>
        <end position="187"/>
    </location>
</feature>
<dbReference type="Proteomes" id="UP000319931">
    <property type="component" value="Unassembled WGS sequence"/>
</dbReference>
<keyword evidence="1" id="KW-0472">Membrane</keyword>
<dbReference type="EMBL" id="RCZC01000002">
    <property type="protein sequence ID" value="TPG54762.1"/>
    <property type="molecule type" value="Genomic_DNA"/>
</dbReference>
<gene>
    <name evidence="3" type="ORF">EAH76_09050</name>
</gene>
<keyword evidence="3" id="KW-0808">Transferase</keyword>
<keyword evidence="1" id="KW-1133">Transmembrane helix</keyword>
<dbReference type="InterPro" id="IPR029044">
    <property type="entry name" value="Nucleotide-diphossugar_trans"/>
</dbReference>
<dbReference type="Gene3D" id="3.90.550.10">
    <property type="entry name" value="Spore Coat Polysaccharide Biosynthesis Protein SpsA, Chain A"/>
    <property type="match status" value="1"/>
</dbReference>
<dbReference type="OrthoDB" id="9807795at2"/>
<dbReference type="PANTHER" id="PTHR48090">
    <property type="entry name" value="UNDECAPRENYL-PHOSPHATE 4-DEOXY-4-FORMAMIDO-L-ARABINOSE TRANSFERASE-RELATED"/>
    <property type="match status" value="1"/>
</dbReference>